<name>A0A2P8DVP2_9ACTN</name>
<dbReference type="InterPro" id="IPR023286">
    <property type="entry name" value="ABATE_dom_sf"/>
</dbReference>
<dbReference type="PANTHER" id="PTHR35525:SF3">
    <property type="entry name" value="BLL6575 PROTEIN"/>
    <property type="match status" value="1"/>
</dbReference>
<dbReference type="AlphaFoldDB" id="A0A2P8DVP2"/>
<dbReference type="Pfam" id="PF11706">
    <property type="entry name" value="zf-CGNR"/>
    <property type="match status" value="1"/>
</dbReference>
<accession>A0A2P8DVP2</accession>
<reference evidence="2 3" key="1">
    <citation type="submission" date="2018-03" db="EMBL/GenBank/DDBJ databases">
        <title>Genomic Encyclopedia of Archaeal and Bacterial Type Strains, Phase II (KMG-II): from individual species to whole genera.</title>
        <authorList>
            <person name="Goeker M."/>
        </authorList>
    </citation>
    <scope>NUCLEOTIDE SEQUENCE [LARGE SCALE GENOMIC DNA]</scope>
    <source>
        <strain evidence="2 3">DSM 45211</strain>
    </source>
</reference>
<dbReference type="RefSeq" id="WP_205740547.1">
    <property type="nucleotide sequence ID" value="NZ_ML142899.1"/>
</dbReference>
<feature type="domain" description="Zinc finger CGNR" evidence="1">
    <location>
        <begin position="145"/>
        <end position="188"/>
    </location>
</feature>
<comment type="caution">
    <text evidence="2">The sequence shown here is derived from an EMBL/GenBank/DDBJ whole genome shotgun (WGS) entry which is preliminary data.</text>
</comment>
<dbReference type="Pfam" id="PF07336">
    <property type="entry name" value="ABATE"/>
    <property type="match status" value="1"/>
</dbReference>
<dbReference type="InterPro" id="IPR021005">
    <property type="entry name" value="Znf_CGNR"/>
</dbReference>
<organism evidence="2 3">
    <name type="scientific">Haloactinopolyspora alba</name>
    <dbReference type="NCBI Taxonomy" id="648780"/>
    <lineage>
        <taxon>Bacteria</taxon>
        <taxon>Bacillati</taxon>
        <taxon>Actinomycetota</taxon>
        <taxon>Actinomycetes</taxon>
        <taxon>Jiangellales</taxon>
        <taxon>Jiangellaceae</taxon>
        <taxon>Haloactinopolyspora</taxon>
    </lineage>
</organism>
<proteinExistence type="predicted"/>
<evidence type="ECO:0000259" key="1">
    <source>
        <dbReference type="Pfam" id="PF11706"/>
    </source>
</evidence>
<keyword evidence="3" id="KW-1185">Reference proteome</keyword>
<dbReference type="SUPFAM" id="SSF160904">
    <property type="entry name" value="Jann2411-like"/>
    <property type="match status" value="1"/>
</dbReference>
<protein>
    <submittedName>
        <fullName evidence="2">Putative RNA-binding Zn ribbon-like protein</fullName>
    </submittedName>
</protein>
<dbReference type="EMBL" id="PYGE01000014">
    <property type="protein sequence ID" value="PSL01303.1"/>
    <property type="molecule type" value="Genomic_DNA"/>
</dbReference>
<dbReference type="Gene3D" id="1.10.3300.10">
    <property type="entry name" value="Jann2411-like domain"/>
    <property type="match status" value="1"/>
</dbReference>
<dbReference type="PANTHER" id="PTHR35525">
    <property type="entry name" value="BLL6575 PROTEIN"/>
    <property type="match status" value="1"/>
</dbReference>
<dbReference type="Proteomes" id="UP000243528">
    <property type="component" value="Unassembled WGS sequence"/>
</dbReference>
<dbReference type="InterPro" id="IPR010852">
    <property type="entry name" value="ABATE"/>
</dbReference>
<evidence type="ECO:0000313" key="2">
    <source>
        <dbReference type="EMBL" id="PSL01303.1"/>
    </source>
</evidence>
<gene>
    <name evidence="2" type="ORF">CLV30_11433</name>
</gene>
<sequence length="199" mass="21313">MKASLDSYTDGARLATDLVNTSARVRTAGDVLADPDALARFLAEHDLEPAALAGGRSPGHDDLEQVRQLREDVRAAIEPGTEEQGIADATALAARAAGTPGLHRDRAGRWQWHLTTSPQASLADELAVTIGMGLLGTLQALNHDRFRRCASPVCDGLFVDTSKSGRRRYCMPEVCGNRLNVANHRARQRAHASGGRGRG</sequence>
<evidence type="ECO:0000313" key="3">
    <source>
        <dbReference type="Proteomes" id="UP000243528"/>
    </source>
</evidence>